<sequence>MLAFLVIKVVFFSTTEVIAIPPDMTEEVSVAGSKASESYKTQWGAIYSNHIGEH</sequence>
<protein>
    <submittedName>
        <fullName evidence="1">IncF plasmid conjugative transfer pilus assembly protein TraE</fullName>
    </submittedName>
</protein>
<name>A0A8B0SSI8_KLEPN</name>
<dbReference type="EMBL" id="MN956836">
    <property type="protein sequence ID" value="QTX13961.1"/>
    <property type="molecule type" value="Genomic_DNA"/>
</dbReference>
<keyword evidence="1" id="KW-0614">Plasmid</keyword>
<proteinExistence type="predicted"/>
<accession>A0A8B0SSI8</accession>
<geneLocation type="plasmid" evidence="1">
    <name>p17-15-vir-like</name>
</geneLocation>
<dbReference type="AlphaFoldDB" id="A0A8B0SSI8"/>
<reference evidence="1" key="1">
    <citation type="submission" date="2020-01" db="EMBL/GenBank/DDBJ databases">
        <authorList>
            <person name="Qin S."/>
        </authorList>
    </citation>
    <scope>NUCLEOTIDE SEQUENCE</scope>
    <source>
        <strain evidence="1">CVir17-16-YZ6g</strain>
        <plasmid evidence="1">p17-15-vir-like</plasmid>
    </source>
</reference>
<organism evidence="1">
    <name type="scientific">Klebsiella pneumoniae</name>
    <dbReference type="NCBI Taxonomy" id="573"/>
    <lineage>
        <taxon>Bacteria</taxon>
        <taxon>Pseudomonadati</taxon>
        <taxon>Pseudomonadota</taxon>
        <taxon>Gammaproteobacteria</taxon>
        <taxon>Enterobacterales</taxon>
        <taxon>Enterobacteriaceae</taxon>
        <taxon>Klebsiella/Raoultella group</taxon>
        <taxon>Klebsiella</taxon>
        <taxon>Klebsiella pneumoniae complex</taxon>
    </lineage>
</organism>
<evidence type="ECO:0000313" key="1">
    <source>
        <dbReference type="EMBL" id="QTX13961.1"/>
    </source>
</evidence>